<proteinExistence type="predicted"/>
<organism evidence="1 2">
    <name type="scientific">Marchantia polymorpha</name>
    <name type="common">Common liverwort</name>
    <name type="synonym">Marchantia aquatica</name>
    <dbReference type="NCBI Taxonomy" id="3197"/>
    <lineage>
        <taxon>Eukaryota</taxon>
        <taxon>Viridiplantae</taxon>
        <taxon>Streptophyta</taxon>
        <taxon>Embryophyta</taxon>
        <taxon>Marchantiophyta</taxon>
        <taxon>Marchantiopsida</taxon>
        <taxon>Marchantiidae</taxon>
        <taxon>Marchantiales</taxon>
        <taxon>Marchantiaceae</taxon>
        <taxon>Marchantia</taxon>
    </lineage>
</organism>
<sequence>MQAFARESKAALVSLQVLNTIVSQQRARLQQLIETYCRMTNMQGPISLEQIADILVEQPAETSGAFIVTHVNVKASLDRLGLWIMEQLDELDDDKLFVLIEYVGKLFVQAADGIAKIVCERDEANEKTKEHPPVLLHELCRIDMRQFVKQLQAQLSIINFNYLL</sequence>
<dbReference type="PANTHER" id="PTHR37067:SF3">
    <property type="entry name" value="PX DOMAIN-CONTAINING PROTEIN"/>
    <property type="match status" value="1"/>
</dbReference>
<keyword evidence="2" id="KW-1185">Reference proteome</keyword>
<dbReference type="AlphaFoldDB" id="A0A2R6WDN8"/>
<name>A0A2R6WDN8_MARPO</name>
<dbReference type="EMBL" id="KZ772776">
    <property type="protein sequence ID" value="PTQ31963.1"/>
    <property type="molecule type" value="Genomic_DNA"/>
</dbReference>
<accession>A0A2R6WDN8</accession>
<dbReference type="OrthoDB" id="5512888at2759"/>
<dbReference type="PANTHER" id="PTHR37067">
    <property type="entry name" value="PX DOMAIN-CONTAINING PROTEIN"/>
    <property type="match status" value="1"/>
</dbReference>
<dbReference type="Proteomes" id="UP000244005">
    <property type="component" value="Unassembled WGS sequence"/>
</dbReference>
<dbReference type="Gramene" id="Mp6g00630.1">
    <property type="protein sequence ID" value="Mp6g00630.1.cds1"/>
    <property type="gene ID" value="Mp6g00630"/>
</dbReference>
<gene>
    <name evidence="1" type="ORF">MARPO_0104s0003</name>
</gene>
<evidence type="ECO:0000313" key="1">
    <source>
        <dbReference type="EMBL" id="PTQ31963.1"/>
    </source>
</evidence>
<evidence type="ECO:0000313" key="2">
    <source>
        <dbReference type="Proteomes" id="UP000244005"/>
    </source>
</evidence>
<protein>
    <submittedName>
        <fullName evidence="1">Uncharacterized protein</fullName>
    </submittedName>
</protein>
<reference evidence="2" key="1">
    <citation type="journal article" date="2017" name="Cell">
        <title>Insights into land plant evolution garnered from the Marchantia polymorpha genome.</title>
        <authorList>
            <person name="Bowman J.L."/>
            <person name="Kohchi T."/>
            <person name="Yamato K.T."/>
            <person name="Jenkins J."/>
            <person name="Shu S."/>
            <person name="Ishizaki K."/>
            <person name="Yamaoka S."/>
            <person name="Nishihama R."/>
            <person name="Nakamura Y."/>
            <person name="Berger F."/>
            <person name="Adam C."/>
            <person name="Aki S.S."/>
            <person name="Althoff F."/>
            <person name="Araki T."/>
            <person name="Arteaga-Vazquez M.A."/>
            <person name="Balasubrmanian S."/>
            <person name="Barry K."/>
            <person name="Bauer D."/>
            <person name="Boehm C.R."/>
            <person name="Briginshaw L."/>
            <person name="Caballero-Perez J."/>
            <person name="Catarino B."/>
            <person name="Chen F."/>
            <person name="Chiyoda S."/>
            <person name="Chovatia M."/>
            <person name="Davies K.M."/>
            <person name="Delmans M."/>
            <person name="Demura T."/>
            <person name="Dierschke T."/>
            <person name="Dolan L."/>
            <person name="Dorantes-Acosta A.E."/>
            <person name="Eklund D.M."/>
            <person name="Florent S.N."/>
            <person name="Flores-Sandoval E."/>
            <person name="Fujiyama A."/>
            <person name="Fukuzawa H."/>
            <person name="Galik B."/>
            <person name="Grimanelli D."/>
            <person name="Grimwood J."/>
            <person name="Grossniklaus U."/>
            <person name="Hamada T."/>
            <person name="Haseloff J."/>
            <person name="Hetherington A.J."/>
            <person name="Higo A."/>
            <person name="Hirakawa Y."/>
            <person name="Hundley H.N."/>
            <person name="Ikeda Y."/>
            <person name="Inoue K."/>
            <person name="Inoue S.I."/>
            <person name="Ishida S."/>
            <person name="Jia Q."/>
            <person name="Kakita M."/>
            <person name="Kanazawa T."/>
            <person name="Kawai Y."/>
            <person name="Kawashima T."/>
            <person name="Kennedy M."/>
            <person name="Kinose K."/>
            <person name="Kinoshita T."/>
            <person name="Kohara Y."/>
            <person name="Koide E."/>
            <person name="Komatsu K."/>
            <person name="Kopischke S."/>
            <person name="Kubo M."/>
            <person name="Kyozuka J."/>
            <person name="Lagercrantz U."/>
            <person name="Lin S.S."/>
            <person name="Lindquist E."/>
            <person name="Lipzen A.M."/>
            <person name="Lu C.W."/>
            <person name="De Luna E."/>
            <person name="Martienssen R.A."/>
            <person name="Minamino N."/>
            <person name="Mizutani M."/>
            <person name="Mizutani M."/>
            <person name="Mochizuki N."/>
            <person name="Monte I."/>
            <person name="Mosher R."/>
            <person name="Nagasaki H."/>
            <person name="Nakagami H."/>
            <person name="Naramoto S."/>
            <person name="Nishitani K."/>
            <person name="Ohtani M."/>
            <person name="Okamoto T."/>
            <person name="Okumura M."/>
            <person name="Phillips J."/>
            <person name="Pollak B."/>
            <person name="Reinders A."/>
            <person name="Rovekamp M."/>
            <person name="Sano R."/>
            <person name="Sawa S."/>
            <person name="Schmid M.W."/>
            <person name="Shirakawa M."/>
            <person name="Solano R."/>
            <person name="Spunde A."/>
            <person name="Suetsugu N."/>
            <person name="Sugano S."/>
            <person name="Sugiyama A."/>
            <person name="Sun R."/>
            <person name="Suzuki Y."/>
            <person name="Takenaka M."/>
            <person name="Takezawa D."/>
            <person name="Tomogane H."/>
            <person name="Tsuzuki M."/>
            <person name="Ueda T."/>
            <person name="Umeda M."/>
            <person name="Ward J.M."/>
            <person name="Watanabe Y."/>
            <person name="Yazaki K."/>
            <person name="Yokoyama R."/>
            <person name="Yoshitake Y."/>
            <person name="Yotsui I."/>
            <person name="Zachgo S."/>
            <person name="Schmutz J."/>
        </authorList>
    </citation>
    <scope>NUCLEOTIDE SEQUENCE [LARGE SCALE GENOMIC DNA]</scope>
    <source>
        <strain evidence="2">Tak-1</strain>
    </source>
</reference>